<evidence type="ECO:0000256" key="2">
    <source>
        <dbReference type="ARBA" id="ARBA00004496"/>
    </source>
</evidence>
<sequence>MTGNQDSLSSDNVVELAAQALRPDATSHFSLKTPYEAVALIGHACMVAVGFRLVGLSEDDTLGSPEGLTLPAEWNATTTSSFRYAHSQSSMQYLLKVSRLGNNAVVFALALGDDRTTSFDVPVKDYVSGSALPLASSADLTTSLKEAFISGHRLNDLISLFKINVIQKLAPGLHKEGQETSTQPPRETQPERAPRHDPLRDEPQPARPYPFDDPLAVPPRRPVPPGDFAPPGFEDEFEIQRPPRGFPGGGRHPLNIGERDLYPAGLGPNDPLRGGIGPGLGGGGGGMHPTFDDPLFGGPRGGGYDPQAPPGSRYDPVGPGQGPPFGRGGRGGPGGGVGGFGGFGGFGGDII</sequence>
<dbReference type="PANTHER" id="PTHR13266">
    <property type="entry name" value="PROTEASOME INHIBITOR"/>
    <property type="match status" value="1"/>
</dbReference>
<keyword evidence="8 14" id="KW-0647">Proteasome</keyword>
<evidence type="ECO:0000259" key="13">
    <source>
        <dbReference type="Pfam" id="PF11566"/>
    </source>
</evidence>
<feature type="region of interest" description="Disordered" evidence="11">
    <location>
        <begin position="281"/>
        <end position="340"/>
    </location>
</feature>
<evidence type="ECO:0000256" key="8">
    <source>
        <dbReference type="ARBA" id="ARBA00022942"/>
    </source>
</evidence>
<dbReference type="InterPro" id="IPR021625">
    <property type="entry name" value="PI31_Prot_N"/>
</dbReference>
<keyword evidence="9" id="KW-0007">Acetylation</keyword>
<protein>
    <submittedName>
        <fullName evidence="14">Putative PI31 proteasome regulator</fullName>
    </submittedName>
</protein>
<keyword evidence="15" id="KW-1185">Reference proteome</keyword>
<reference evidence="15" key="1">
    <citation type="journal article" date="2016" name="Genome Announc.">
        <title>Draft genome sequences of fungus Aspergillus calidoustus.</title>
        <authorList>
            <person name="Horn F."/>
            <person name="Linde J."/>
            <person name="Mattern D.J."/>
            <person name="Walther G."/>
            <person name="Guthke R."/>
            <person name="Scherlach K."/>
            <person name="Martin K."/>
            <person name="Brakhage A.A."/>
            <person name="Petzke L."/>
            <person name="Valiante V."/>
        </authorList>
    </citation>
    <scope>NUCLEOTIDE SEQUENCE [LARGE SCALE GENOMIC DNA]</scope>
    <source>
        <strain evidence="15">SF006504</strain>
    </source>
</reference>
<gene>
    <name evidence="14" type="ORF">ASPCAL05971</name>
</gene>
<dbReference type="OMA" id="GHACMVA"/>
<comment type="subcellular location">
    <subcellularLocation>
        <location evidence="2">Cytoplasm</location>
    </subcellularLocation>
    <subcellularLocation>
        <location evidence="1">Endoplasmic reticulum</location>
    </subcellularLocation>
</comment>
<feature type="compositionally biased region" description="Basic and acidic residues" evidence="11">
    <location>
        <begin position="188"/>
        <end position="204"/>
    </location>
</feature>
<evidence type="ECO:0000256" key="3">
    <source>
        <dbReference type="ARBA" id="ARBA00006405"/>
    </source>
</evidence>
<dbReference type="GO" id="GO:0004866">
    <property type="term" value="F:endopeptidase inhibitor activity"/>
    <property type="evidence" value="ECO:0007669"/>
    <property type="project" value="InterPro"/>
</dbReference>
<dbReference type="InterPro" id="IPR013886">
    <property type="entry name" value="PI31_Prot_C"/>
</dbReference>
<evidence type="ECO:0000256" key="4">
    <source>
        <dbReference type="ARBA" id="ARBA00022481"/>
    </source>
</evidence>
<dbReference type="PANTHER" id="PTHR13266:SF1">
    <property type="entry name" value="PROTEASOME INHIBITOR PI31 SUBUNIT"/>
    <property type="match status" value="1"/>
</dbReference>
<comment type="function">
    <text evidence="10">Plays an important role in control of proteasome function. Inhibits the hydrolysis of protein and peptide substrates by the 20S proteasome. Also inhibits the activation of the proteasome by the proteasome regulatory proteins PA700 and PA28.</text>
</comment>
<evidence type="ECO:0000256" key="5">
    <source>
        <dbReference type="ARBA" id="ARBA00022490"/>
    </source>
</evidence>
<dbReference type="OrthoDB" id="68090at2759"/>
<evidence type="ECO:0000313" key="15">
    <source>
        <dbReference type="Proteomes" id="UP000054771"/>
    </source>
</evidence>
<dbReference type="AlphaFoldDB" id="A0A0U5G5M7"/>
<feature type="domain" description="PI31 proteasome regulator N-terminal" evidence="13">
    <location>
        <begin position="30"/>
        <end position="176"/>
    </location>
</feature>
<dbReference type="GO" id="GO:0070628">
    <property type="term" value="F:proteasome binding"/>
    <property type="evidence" value="ECO:0007669"/>
    <property type="project" value="InterPro"/>
</dbReference>
<feature type="compositionally biased region" description="Gly residues" evidence="11">
    <location>
        <begin position="319"/>
        <end position="340"/>
    </location>
</feature>
<feature type="region of interest" description="Disordered" evidence="11">
    <location>
        <begin position="174"/>
        <end position="232"/>
    </location>
</feature>
<dbReference type="InterPro" id="IPR045128">
    <property type="entry name" value="PI31-like"/>
</dbReference>
<keyword evidence="6" id="KW-0597">Phosphoprotein</keyword>
<feature type="compositionally biased region" description="Pro residues" evidence="11">
    <location>
        <begin position="216"/>
        <end position="228"/>
    </location>
</feature>
<comment type="similarity">
    <text evidence="3">Belongs to the proteasome inhibitor PI31 family.</text>
</comment>
<proteinExistence type="inferred from homology"/>
<organism evidence="14 15">
    <name type="scientific">Aspergillus calidoustus</name>
    <dbReference type="NCBI Taxonomy" id="454130"/>
    <lineage>
        <taxon>Eukaryota</taxon>
        <taxon>Fungi</taxon>
        <taxon>Dikarya</taxon>
        <taxon>Ascomycota</taxon>
        <taxon>Pezizomycotina</taxon>
        <taxon>Eurotiomycetes</taxon>
        <taxon>Eurotiomycetidae</taxon>
        <taxon>Eurotiales</taxon>
        <taxon>Aspergillaceae</taxon>
        <taxon>Aspergillus</taxon>
        <taxon>Aspergillus subgen. Nidulantes</taxon>
    </lineage>
</organism>
<dbReference type="GO" id="GO:0000502">
    <property type="term" value="C:proteasome complex"/>
    <property type="evidence" value="ECO:0007669"/>
    <property type="project" value="UniProtKB-KW"/>
</dbReference>
<keyword evidence="7" id="KW-0256">Endoplasmic reticulum</keyword>
<dbReference type="STRING" id="454130.A0A0U5G5M7"/>
<dbReference type="GO" id="GO:0043161">
    <property type="term" value="P:proteasome-mediated ubiquitin-dependent protein catabolic process"/>
    <property type="evidence" value="ECO:0007669"/>
    <property type="project" value="InterPro"/>
</dbReference>
<dbReference type="GO" id="GO:0005783">
    <property type="term" value="C:endoplasmic reticulum"/>
    <property type="evidence" value="ECO:0007669"/>
    <property type="project" value="UniProtKB-SubCell"/>
</dbReference>
<evidence type="ECO:0000256" key="9">
    <source>
        <dbReference type="ARBA" id="ARBA00022990"/>
    </source>
</evidence>
<dbReference type="Proteomes" id="UP000054771">
    <property type="component" value="Unassembled WGS sequence"/>
</dbReference>
<dbReference type="EMBL" id="CDMC01000004">
    <property type="protein sequence ID" value="CEL04847.1"/>
    <property type="molecule type" value="Genomic_DNA"/>
</dbReference>
<evidence type="ECO:0000256" key="1">
    <source>
        <dbReference type="ARBA" id="ARBA00004240"/>
    </source>
</evidence>
<evidence type="ECO:0000256" key="7">
    <source>
        <dbReference type="ARBA" id="ARBA00022824"/>
    </source>
</evidence>
<evidence type="ECO:0000256" key="11">
    <source>
        <dbReference type="SAM" id="MobiDB-lite"/>
    </source>
</evidence>
<feature type="domain" description="PI31 proteasome regulator C-terminal" evidence="12">
    <location>
        <begin position="256"/>
        <end position="319"/>
    </location>
</feature>
<accession>A0A0U5G5M7</accession>
<dbReference type="Pfam" id="PF08577">
    <property type="entry name" value="PI31_Prot_C"/>
    <property type="match status" value="1"/>
</dbReference>
<keyword evidence="5" id="KW-0963">Cytoplasm</keyword>
<dbReference type="Gene3D" id="3.40.1000.30">
    <property type="match status" value="1"/>
</dbReference>
<evidence type="ECO:0000259" key="12">
    <source>
        <dbReference type="Pfam" id="PF08577"/>
    </source>
</evidence>
<evidence type="ECO:0000313" key="14">
    <source>
        <dbReference type="EMBL" id="CEL04847.1"/>
    </source>
</evidence>
<dbReference type="Pfam" id="PF11566">
    <property type="entry name" value="PI31_Prot_N"/>
    <property type="match status" value="1"/>
</dbReference>
<name>A0A0U5G5M7_ASPCI</name>
<evidence type="ECO:0000256" key="10">
    <source>
        <dbReference type="ARBA" id="ARBA00024805"/>
    </source>
</evidence>
<evidence type="ECO:0000256" key="6">
    <source>
        <dbReference type="ARBA" id="ARBA00022553"/>
    </source>
</evidence>
<keyword evidence="4" id="KW-0488">Methylation</keyword>